<feature type="transmembrane region" description="Helical" evidence="7">
    <location>
        <begin position="130"/>
        <end position="151"/>
    </location>
</feature>
<gene>
    <name evidence="9" type="ORF">R7226_21245</name>
</gene>
<comment type="subcellular location">
    <subcellularLocation>
        <location evidence="1 7">Cell membrane</location>
        <topology evidence="1 7">Multi-pass membrane protein</topology>
    </subcellularLocation>
</comment>
<dbReference type="InterPro" id="IPR000515">
    <property type="entry name" value="MetI-like"/>
</dbReference>
<evidence type="ECO:0000313" key="9">
    <source>
        <dbReference type="EMBL" id="MDW5596887.1"/>
    </source>
</evidence>
<keyword evidence="4 7" id="KW-0812">Transmembrane</keyword>
<dbReference type="Proteomes" id="UP001284601">
    <property type="component" value="Unassembled WGS sequence"/>
</dbReference>
<accession>A0ABU4HW35</accession>
<proteinExistence type="inferred from homology"/>
<feature type="transmembrane region" description="Helical" evidence="7">
    <location>
        <begin position="12"/>
        <end position="35"/>
    </location>
</feature>
<name>A0ABU4HW35_9ACTN</name>
<evidence type="ECO:0000313" key="10">
    <source>
        <dbReference type="Proteomes" id="UP001284601"/>
    </source>
</evidence>
<feature type="transmembrane region" description="Helical" evidence="7">
    <location>
        <begin position="104"/>
        <end position="124"/>
    </location>
</feature>
<protein>
    <submittedName>
        <fullName evidence="9">ABC transporter permease</fullName>
    </submittedName>
</protein>
<keyword evidence="10" id="KW-1185">Reference proteome</keyword>
<dbReference type="PANTHER" id="PTHR30151:SF0">
    <property type="entry name" value="ABC TRANSPORTER PERMEASE PROTEIN MJ0413-RELATED"/>
    <property type="match status" value="1"/>
</dbReference>
<evidence type="ECO:0000256" key="7">
    <source>
        <dbReference type="RuleBase" id="RU363032"/>
    </source>
</evidence>
<dbReference type="CDD" id="cd06261">
    <property type="entry name" value="TM_PBP2"/>
    <property type="match status" value="1"/>
</dbReference>
<evidence type="ECO:0000256" key="3">
    <source>
        <dbReference type="ARBA" id="ARBA00022475"/>
    </source>
</evidence>
<dbReference type="Pfam" id="PF00528">
    <property type="entry name" value="BPD_transp_1"/>
    <property type="match status" value="1"/>
</dbReference>
<feature type="transmembrane region" description="Helical" evidence="7">
    <location>
        <begin position="65"/>
        <end position="92"/>
    </location>
</feature>
<feature type="domain" description="ABC transmembrane type-1" evidence="8">
    <location>
        <begin position="66"/>
        <end position="244"/>
    </location>
</feature>
<evidence type="ECO:0000256" key="4">
    <source>
        <dbReference type="ARBA" id="ARBA00022692"/>
    </source>
</evidence>
<evidence type="ECO:0000259" key="8">
    <source>
        <dbReference type="PROSITE" id="PS50928"/>
    </source>
</evidence>
<sequence>MIDSGYNRTREAMITAAIVIGVFAVWYLAAGIVAAGDDPLANAKLPYPHVIVERFFDDFSSVMSAAWTSLSTALLGFALGTAVGVVLSVLMVQAAWIESALMPYLLAAQMVPMIALVPISQTVFKNDTATRLFISAFITLFSVTVAVVRGLKAAPPPARELMKSYNAGRLRTLRYLDLPAAMPMLFSGLRVAAPLSLVGSVLVDLMGGSQGLGYLMLAAQTFGPAQATLVWVAMFVLLALGFLLAQAVVFAEKILAPWQPAMRQGSH</sequence>
<dbReference type="PROSITE" id="PS50928">
    <property type="entry name" value="ABC_TM1"/>
    <property type="match status" value="1"/>
</dbReference>
<dbReference type="SUPFAM" id="SSF161098">
    <property type="entry name" value="MetI-like"/>
    <property type="match status" value="1"/>
</dbReference>
<keyword evidence="6 7" id="KW-0472">Membrane</keyword>
<organism evidence="9 10">
    <name type="scientific">Conexibacter stalactiti</name>
    <dbReference type="NCBI Taxonomy" id="1940611"/>
    <lineage>
        <taxon>Bacteria</taxon>
        <taxon>Bacillati</taxon>
        <taxon>Actinomycetota</taxon>
        <taxon>Thermoleophilia</taxon>
        <taxon>Solirubrobacterales</taxon>
        <taxon>Conexibacteraceae</taxon>
        <taxon>Conexibacter</taxon>
    </lineage>
</organism>
<evidence type="ECO:0000256" key="1">
    <source>
        <dbReference type="ARBA" id="ARBA00004651"/>
    </source>
</evidence>
<dbReference type="InterPro" id="IPR035906">
    <property type="entry name" value="MetI-like_sf"/>
</dbReference>
<keyword evidence="5 7" id="KW-1133">Transmembrane helix</keyword>
<evidence type="ECO:0000256" key="2">
    <source>
        <dbReference type="ARBA" id="ARBA00022448"/>
    </source>
</evidence>
<feature type="transmembrane region" description="Helical" evidence="7">
    <location>
        <begin position="229"/>
        <end position="251"/>
    </location>
</feature>
<feature type="transmembrane region" description="Helical" evidence="7">
    <location>
        <begin position="195"/>
        <end position="217"/>
    </location>
</feature>
<evidence type="ECO:0000256" key="5">
    <source>
        <dbReference type="ARBA" id="ARBA00022989"/>
    </source>
</evidence>
<reference evidence="10" key="1">
    <citation type="submission" date="2023-07" db="EMBL/GenBank/DDBJ databases">
        <title>Conexibacter stalactiti sp. nov., isolated from stalactites in a lava cave and emended description of the genus Conexibacter.</title>
        <authorList>
            <person name="Lee S.D."/>
        </authorList>
    </citation>
    <scope>NUCLEOTIDE SEQUENCE [LARGE SCALE GENOMIC DNA]</scope>
    <source>
        <strain evidence="10">KCTC 39840</strain>
    </source>
</reference>
<evidence type="ECO:0000256" key="6">
    <source>
        <dbReference type="ARBA" id="ARBA00023136"/>
    </source>
</evidence>
<dbReference type="EMBL" id="JAWSTH010000068">
    <property type="protein sequence ID" value="MDW5596887.1"/>
    <property type="molecule type" value="Genomic_DNA"/>
</dbReference>
<keyword evidence="2 7" id="KW-0813">Transport</keyword>
<dbReference type="Gene3D" id="1.10.3720.10">
    <property type="entry name" value="MetI-like"/>
    <property type="match status" value="1"/>
</dbReference>
<comment type="caution">
    <text evidence="9">The sequence shown here is derived from an EMBL/GenBank/DDBJ whole genome shotgun (WGS) entry which is preliminary data.</text>
</comment>
<comment type="similarity">
    <text evidence="7">Belongs to the binding-protein-dependent transport system permease family.</text>
</comment>
<dbReference type="PANTHER" id="PTHR30151">
    <property type="entry name" value="ALKANE SULFONATE ABC TRANSPORTER-RELATED, MEMBRANE SUBUNIT"/>
    <property type="match status" value="1"/>
</dbReference>
<dbReference type="RefSeq" id="WP_318599324.1">
    <property type="nucleotide sequence ID" value="NZ_JAWSTH010000068.1"/>
</dbReference>
<keyword evidence="3" id="KW-1003">Cell membrane</keyword>